<sequence>MDTALFTHLSAIEQCLNALVSSISSSPTAAGAPAAALALLEADDNLTSALDTLRTHQANYAKILQLRADASSLEGRVREIVQEVGKMGDDISALAGGDDDESDEDGGNASDGEDTAMGGMRQQKNEIDYKLLLDFARRISKYNTHAASAAASGAIPTKRPLQDEQEGPQGPGKDRGEMATITKNSTSQLDALAESIRQGWLLPYPNDDKIRMGVMGKLQAAVAASGARDDRDIEREVDKVILAVEAATTGGADAAKTADAVIRDDSVANTSGQISGPSGQAAAGRTSAVLSGSTMKPATQAKAKLDLDLYDPDEDDGPPTCGRLEIESSARDIGRDSKRAPQYGQAHVHHNGRDKAMPHRPRGDELADAVAPEVLVHSDGNKDTSRNRLIAVDGIGADNGGDGSNLDTCACVADDDYCLKRRHISHVDSEMK</sequence>
<dbReference type="InParanoid" id="C4JNJ0"/>
<keyword evidence="11" id="KW-1185">Reference proteome</keyword>
<evidence type="ECO:0000256" key="4">
    <source>
        <dbReference type="ARBA" id="ARBA00023015"/>
    </source>
</evidence>
<evidence type="ECO:0000256" key="2">
    <source>
        <dbReference type="ARBA" id="ARBA00009626"/>
    </source>
</evidence>
<dbReference type="InterPro" id="IPR019258">
    <property type="entry name" value="Mediator_Med4"/>
</dbReference>
<proteinExistence type="inferred from homology"/>
<keyword evidence="8" id="KW-0010">Activator</keyword>
<dbReference type="STRING" id="336963.C4JNJ0"/>
<protein>
    <recommendedName>
        <fullName evidence="3 8">Mediator of RNA polymerase II transcription subunit 4</fullName>
    </recommendedName>
    <alternativeName>
        <fullName evidence="7 8">Mediator complex subunit 4</fullName>
    </alternativeName>
</protein>
<evidence type="ECO:0000256" key="5">
    <source>
        <dbReference type="ARBA" id="ARBA00023163"/>
    </source>
</evidence>
<evidence type="ECO:0000256" key="7">
    <source>
        <dbReference type="ARBA" id="ARBA00031257"/>
    </source>
</evidence>
<accession>C4JNJ0</accession>
<dbReference type="GO" id="GO:0016592">
    <property type="term" value="C:mediator complex"/>
    <property type="evidence" value="ECO:0007669"/>
    <property type="project" value="InterPro"/>
</dbReference>
<dbReference type="HOGENOM" id="CLU_052082_0_0_1"/>
<name>C4JNJ0_UNCRE</name>
<dbReference type="AlphaFoldDB" id="C4JNJ0"/>
<reference evidence="11" key="1">
    <citation type="journal article" date="2009" name="Genome Res.">
        <title>Comparative genomic analyses of the human fungal pathogens Coccidioides and their relatives.</title>
        <authorList>
            <person name="Sharpton T.J."/>
            <person name="Stajich J.E."/>
            <person name="Rounsley S.D."/>
            <person name="Gardner M.J."/>
            <person name="Wortman J.R."/>
            <person name="Jordar V.S."/>
            <person name="Maiti R."/>
            <person name="Kodira C.D."/>
            <person name="Neafsey D.E."/>
            <person name="Zeng Q."/>
            <person name="Hung C.-Y."/>
            <person name="McMahan C."/>
            <person name="Muszewska A."/>
            <person name="Grynberg M."/>
            <person name="Mandel M.A."/>
            <person name="Kellner E.M."/>
            <person name="Barker B.M."/>
            <person name="Galgiani J.N."/>
            <person name="Orbach M.J."/>
            <person name="Kirkland T.N."/>
            <person name="Cole G.T."/>
            <person name="Henn M.R."/>
            <person name="Birren B.W."/>
            <person name="Taylor J.W."/>
        </authorList>
    </citation>
    <scope>NUCLEOTIDE SEQUENCE [LARGE SCALE GENOMIC DNA]</scope>
    <source>
        <strain evidence="11">UAMH 1704</strain>
    </source>
</reference>
<dbReference type="Proteomes" id="UP000002058">
    <property type="component" value="Unassembled WGS sequence"/>
</dbReference>
<dbReference type="KEGG" id="ure:UREG_02988"/>
<feature type="region of interest" description="Disordered" evidence="9">
    <location>
        <begin position="331"/>
        <end position="363"/>
    </location>
</feature>
<feature type="region of interest" description="Disordered" evidence="9">
    <location>
        <begin position="89"/>
        <end position="121"/>
    </location>
</feature>
<dbReference type="RefSeq" id="XP_002543472.1">
    <property type="nucleotide sequence ID" value="XM_002543426.1"/>
</dbReference>
<dbReference type="eggNOG" id="ENOG502SCD7">
    <property type="taxonomic scope" value="Eukaryota"/>
</dbReference>
<evidence type="ECO:0000256" key="9">
    <source>
        <dbReference type="SAM" id="MobiDB-lite"/>
    </source>
</evidence>
<dbReference type="OMA" id="WPLEDKI"/>
<dbReference type="PANTHER" id="PTHR13208">
    <property type="entry name" value="MEDIATOR OF RNA POLYMERASE II TRANSCRIPTION SUBUNIT 4"/>
    <property type="match status" value="1"/>
</dbReference>
<dbReference type="OrthoDB" id="1929813at2759"/>
<evidence type="ECO:0000256" key="8">
    <source>
        <dbReference type="RuleBase" id="RU364141"/>
    </source>
</evidence>
<keyword evidence="5 8" id="KW-0804">Transcription</keyword>
<dbReference type="GeneID" id="8439007"/>
<dbReference type="EMBL" id="CH476616">
    <property type="protein sequence ID" value="EEP78143.1"/>
    <property type="molecule type" value="Genomic_DNA"/>
</dbReference>
<evidence type="ECO:0000313" key="10">
    <source>
        <dbReference type="EMBL" id="EEP78143.1"/>
    </source>
</evidence>
<dbReference type="VEuPathDB" id="FungiDB:UREG_02988"/>
<gene>
    <name evidence="8" type="primary">MED4</name>
    <name evidence="10" type="ORF">UREG_02988</name>
</gene>
<organism evidence="10 11">
    <name type="scientific">Uncinocarpus reesii (strain UAMH 1704)</name>
    <dbReference type="NCBI Taxonomy" id="336963"/>
    <lineage>
        <taxon>Eukaryota</taxon>
        <taxon>Fungi</taxon>
        <taxon>Dikarya</taxon>
        <taxon>Ascomycota</taxon>
        <taxon>Pezizomycotina</taxon>
        <taxon>Eurotiomycetes</taxon>
        <taxon>Eurotiomycetidae</taxon>
        <taxon>Onygenales</taxon>
        <taxon>Onygenaceae</taxon>
        <taxon>Uncinocarpus</taxon>
    </lineage>
</organism>
<evidence type="ECO:0000256" key="6">
    <source>
        <dbReference type="ARBA" id="ARBA00023242"/>
    </source>
</evidence>
<dbReference type="GO" id="GO:0003712">
    <property type="term" value="F:transcription coregulator activity"/>
    <property type="evidence" value="ECO:0007669"/>
    <property type="project" value="InterPro"/>
</dbReference>
<dbReference type="GO" id="GO:0006357">
    <property type="term" value="P:regulation of transcription by RNA polymerase II"/>
    <property type="evidence" value="ECO:0007669"/>
    <property type="project" value="InterPro"/>
</dbReference>
<dbReference type="PANTHER" id="PTHR13208:SF2">
    <property type="entry name" value="MEDIATOR OF RNA POLYMERASE II TRANSCRIPTION SUBUNIT 4"/>
    <property type="match status" value="1"/>
</dbReference>
<keyword evidence="4 8" id="KW-0805">Transcription regulation</keyword>
<evidence type="ECO:0000256" key="1">
    <source>
        <dbReference type="ARBA" id="ARBA00004123"/>
    </source>
</evidence>
<feature type="compositionally biased region" description="Basic and acidic residues" evidence="9">
    <location>
        <begin position="351"/>
        <end position="363"/>
    </location>
</feature>
<evidence type="ECO:0000313" key="11">
    <source>
        <dbReference type="Proteomes" id="UP000002058"/>
    </source>
</evidence>
<comment type="subunit">
    <text evidence="8">Component of the Mediator complex.</text>
</comment>
<comment type="function">
    <text evidence="8">Component of the Mediator complex, a coactivator involved in the regulated transcription of nearly all RNA polymerase II-dependent genes. Mediator functions as a bridge to convey information from gene-specific regulatory proteins to the basal RNA polymerase II transcription machinery. Mediator is recruited to promoters by direct interactions with regulatory proteins and serves as a scaffold for the assembly of a functional preinitiation complex with RNA polymerase II and the general transcription factors.</text>
</comment>
<dbReference type="GO" id="GO:0070847">
    <property type="term" value="C:core mediator complex"/>
    <property type="evidence" value="ECO:0007669"/>
    <property type="project" value="TreeGrafter"/>
</dbReference>
<feature type="region of interest" description="Disordered" evidence="9">
    <location>
        <begin position="146"/>
        <end position="178"/>
    </location>
</feature>
<dbReference type="Pfam" id="PF10018">
    <property type="entry name" value="Med4"/>
    <property type="match status" value="1"/>
</dbReference>
<keyword evidence="6 8" id="KW-0539">Nucleus</keyword>
<evidence type="ECO:0000256" key="3">
    <source>
        <dbReference type="ARBA" id="ARBA00020629"/>
    </source>
</evidence>
<comment type="subcellular location">
    <subcellularLocation>
        <location evidence="1 8">Nucleus</location>
    </subcellularLocation>
</comment>
<feature type="compositionally biased region" description="Acidic residues" evidence="9">
    <location>
        <begin position="97"/>
        <end position="114"/>
    </location>
</feature>
<comment type="similarity">
    <text evidence="2 8">Belongs to the Mediator complex subunit 4 family.</text>
</comment>